<dbReference type="HOGENOM" id="CLU_950510_0_0_1"/>
<sequence length="293" mass="32237">MIRDDAKHPLSAAGVECTTYMALCNQENAPYKGKSLVTGTSQSKSLVHAPTPAKTGESSQQRLDADLESYGQVREQVLPYDEAPPSNEPESGETAPPSGGATSTLHDESTMDIDQIHTSPLHDILHLYRLKPSDIETIHPTWGRPKWKAKHKISISTSKDEAIQDDVQDNVKYKAYSGRSAINGSVGAAAVPYKNRRKVATRRKKLGSIRKHMVYEAELAGAAMAAHMLKMQTTGHDTSRGLDNQAAIRASITDRAKPGQQFVITLNKRTSRVMPPNFSHDQMGTRTRRKRGK</sequence>
<keyword evidence="3" id="KW-1185">Reference proteome</keyword>
<evidence type="ECO:0000313" key="2">
    <source>
        <dbReference type="EMBL" id="KIJ26458.1"/>
    </source>
</evidence>
<protein>
    <submittedName>
        <fullName evidence="2">Uncharacterized protein</fullName>
    </submittedName>
</protein>
<dbReference type="Proteomes" id="UP000054279">
    <property type="component" value="Unassembled WGS sequence"/>
</dbReference>
<proteinExistence type="predicted"/>
<name>A0A0C9TBI3_SPHS4</name>
<feature type="region of interest" description="Disordered" evidence="1">
    <location>
        <begin position="31"/>
        <end position="68"/>
    </location>
</feature>
<accession>A0A0C9TBI3</accession>
<dbReference type="OrthoDB" id="2800937at2759"/>
<gene>
    <name evidence="2" type="ORF">M422DRAFT_272438</name>
</gene>
<evidence type="ECO:0000256" key="1">
    <source>
        <dbReference type="SAM" id="MobiDB-lite"/>
    </source>
</evidence>
<evidence type="ECO:0000313" key="3">
    <source>
        <dbReference type="Proteomes" id="UP000054279"/>
    </source>
</evidence>
<organism evidence="2 3">
    <name type="scientific">Sphaerobolus stellatus (strain SS14)</name>
    <dbReference type="NCBI Taxonomy" id="990650"/>
    <lineage>
        <taxon>Eukaryota</taxon>
        <taxon>Fungi</taxon>
        <taxon>Dikarya</taxon>
        <taxon>Basidiomycota</taxon>
        <taxon>Agaricomycotina</taxon>
        <taxon>Agaricomycetes</taxon>
        <taxon>Phallomycetidae</taxon>
        <taxon>Geastrales</taxon>
        <taxon>Sphaerobolaceae</taxon>
        <taxon>Sphaerobolus</taxon>
    </lineage>
</organism>
<dbReference type="AlphaFoldDB" id="A0A0C9TBI3"/>
<feature type="region of interest" description="Disordered" evidence="1">
    <location>
        <begin position="80"/>
        <end position="106"/>
    </location>
</feature>
<reference evidence="2 3" key="1">
    <citation type="submission" date="2014-06" db="EMBL/GenBank/DDBJ databases">
        <title>Evolutionary Origins and Diversification of the Mycorrhizal Mutualists.</title>
        <authorList>
            <consortium name="DOE Joint Genome Institute"/>
            <consortium name="Mycorrhizal Genomics Consortium"/>
            <person name="Kohler A."/>
            <person name="Kuo A."/>
            <person name="Nagy L.G."/>
            <person name="Floudas D."/>
            <person name="Copeland A."/>
            <person name="Barry K.W."/>
            <person name="Cichocki N."/>
            <person name="Veneault-Fourrey C."/>
            <person name="LaButti K."/>
            <person name="Lindquist E.A."/>
            <person name="Lipzen A."/>
            <person name="Lundell T."/>
            <person name="Morin E."/>
            <person name="Murat C."/>
            <person name="Riley R."/>
            <person name="Ohm R."/>
            <person name="Sun H."/>
            <person name="Tunlid A."/>
            <person name="Henrissat B."/>
            <person name="Grigoriev I.V."/>
            <person name="Hibbett D.S."/>
            <person name="Martin F."/>
        </authorList>
    </citation>
    <scope>NUCLEOTIDE SEQUENCE [LARGE SCALE GENOMIC DNA]</scope>
    <source>
        <strain evidence="2 3">SS14</strain>
    </source>
</reference>
<dbReference type="EMBL" id="KN837368">
    <property type="protein sequence ID" value="KIJ26458.1"/>
    <property type="molecule type" value="Genomic_DNA"/>
</dbReference>
<feature type="region of interest" description="Disordered" evidence="1">
    <location>
        <begin position="272"/>
        <end position="293"/>
    </location>
</feature>